<protein>
    <submittedName>
        <fullName evidence="7">MFS general substrate transporter</fullName>
    </submittedName>
</protein>
<dbReference type="EMBL" id="KV425553">
    <property type="protein sequence ID" value="KZT29945.1"/>
    <property type="molecule type" value="Genomic_DNA"/>
</dbReference>
<dbReference type="InterPro" id="IPR036259">
    <property type="entry name" value="MFS_trans_sf"/>
</dbReference>
<feature type="transmembrane region" description="Helical" evidence="5">
    <location>
        <begin position="434"/>
        <end position="457"/>
    </location>
</feature>
<dbReference type="PANTHER" id="PTHR23502:SF64">
    <property type="entry name" value="TRANSPORTER, PUTATIVE (AFU_ORTHOLOGUE AFUA_3G11760)-RELATED"/>
    <property type="match status" value="1"/>
</dbReference>
<feature type="transmembrane region" description="Helical" evidence="5">
    <location>
        <begin position="195"/>
        <end position="214"/>
    </location>
</feature>
<evidence type="ECO:0000259" key="6">
    <source>
        <dbReference type="PROSITE" id="PS50850"/>
    </source>
</evidence>
<evidence type="ECO:0000313" key="7">
    <source>
        <dbReference type="EMBL" id="KZT29945.1"/>
    </source>
</evidence>
<dbReference type="GO" id="GO:0005886">
    <property type="term" value="C:plasma membrane"/>
    <property type="evidence" value="ECO:0007669"/>
    <property type="project" value="TreeGrafter"/>
</dbReference>
<dbReference type="InterPro" id="IPR020846">
    <property type="entry name" value="MFS_dom"/>
</dbReference>
<dbReference type="GO" id="GO:0022857">
    <property type="term" value="F:transmembrane transporter activity"/>
    <property type="evidence" value="ECO:0007669"/>
    <property type="project" value="InterPro"/>
</dbReference>
<gene>
    <name evidence="7" type="ORF">NEOLEDRAFT_1055339</name>
</gene>
<dbReference type="AlphaFoldDB" id="A0A165VNL8"/>
<dbReference type="STRING" id="1314782.A0A165VNL8"/>
<sequence length="475" mass="51135">MIVNEETPLISAEENSALQPGEHEEDALYNRFSKSQKRTILALVSWSGLLPFFVTGSFVPTVPQIAKEFNTTGSVINLSVSFAVLTLAFGNLFWARYSSFYGRRPIFTYSLPILCVASLGAGLARSVPELLLWRVLQAFGASAGMSVGAGVIGDIYKLEERGAAMGVFFAACCFGPALAPLCGGIAAHYASWRAMQYALFFSSIIAFVCILPLLPETIHPGEKGIERYLREKGHGDEEWRWVWLNPLSSLKFLRSPNVSAVTLACAFTLLTDYALLTPLSYTVGERYNIKNEVIVGAFFLPAGLGNIVGSPLAGAISDRIVVKWRAKRHGEWVPEDRLRAAVPGILVFAPLSILVSGFATQYVSGTAGIVINLVCLFVNGVGIDVVFSPCSAYFVDLAHSRSAELMAASMCVRAAIIGISVAGVLPLIESIGVAATNAIVAVIAWIGFGLLWCTILYGGKMRAWVDVASPDSHNH</sequence>
<evidence type="ECO:0000256" key="3">
    <source>
        <dbReference type="ARBA" id="ARBA00022989"/>
    </source>
</evidence>
<feature type="transmembrane region" description="Helical" evidence="5">
    <location>
        <begin position="130"/>
        <end position="152"/>
    </location>
</feature>
<dbReference type="Proteomes" id="UP000076761">
    <property type="component" value="Unassembled WGS sequence"/>
</dbReference>
<evidence type="ECO:0000256" key="1">
    <source>
        <dbReference type="ARBA" id="ARBA00004141"/>
    </source>
</evidence>
<name>A0A165VNL8_9AGAM</name>
<keyword evidence="2 5" id="KW-0812">Transmembrane</keyword>
<keyword evidence="4 5" id="KW-0472">Membrane</keyword>
<keyword evidence="3 5" id="KW-1133">Transmembrane helix</keyword>
<accession>A0A165VNL8</accession>
<comment type="subcellular location">
    <subcellularLocation>
        <location evidence="1">Membrane</location>
        <topology evidence="1">Multi-pass membrane protein</topology>
    </subcellularLocation>
</comment>
<keyword evidence="8" id="KW-1185">Reference proteome</keyword>
<dbReference type="InParanoid" id="A0A165VNL8"/>
<organism evidence="7 8">
    <name type="scientific">Neolentinus lepideus HHB14362 ss-1</name>
    <dbReference type="NCBI Taxonomy" id="1314782"/>
    <lineage>
        <taxon>Eukaryota</taxon>
        <taxon>Fungi</taxon>
        <taxon>Dikarya</taxon>
        <taxon>Basidiomycota</taxon>
        <taxon>Agaricomycotina</taxon>
        <taxon>Agaricomycetes</taxon>
        <taxon>Gloeophyllales</taxon>
        <taxon>Gloeophyllaceae</taxon>
        <taxon>Neolentinus</taxon>
    </lineage>
</organism>
<proteinExistence type="predicted"/>
<feature type="transmembrane region" description="Helical" evidence="5">
    <location>
        <begin position="407"/>
        <end position="428"/>
    </location>
</feature>
<dbReference type="Gene3D" id="1.20.1250.20">
    <property type="entry name" value="MFS general substrate transporter like domains"/>
    <property type="match status" value="1"/>
</dbReference>
<reference evidence="7 8" key="1">
    <citation type="journal article" date="2016" name="Mol. Biol. Evol.">
        <title>Comparative Genomics of Early-Diverging Mushroom-Forming Fungi Provides Insights into the Origins of Lignocellulose Decay Capabilities.</title>
        <authorList>
            <person name="Nagy L.G."/>
            <person name="Riley R."/>
            <person name="Tritt A."/>
            <person name="Adam C."/>
            <person name="Daum C."/>
            <person name="Floudas D."/>
            <person name="Sun H."/>
            <person name="Yadav J.S."/>
            <person name="Pangilinan J."/>
            <person name="Larsson K.H."/>
            <person name="Matsuura K."/>
            <person name="Barry K."/>
            <person name="Labutti K."/>
            <person name="Kuo R."/>
            <person name="Ohm R.A."/>
            <person name="Bhattacharya S.S."/>
            <person name="Shirouzu T."/>
            <person name="Yoshinaga Y."/>
            <person name="Martin F.M."/>
            <person name="Grigoriev I.V."/>
            <person name="Hibbett D.S."/>
        </authorList>
    </citation>
    <scope>NUCLEOTIDE SEQUENCE [LARGE SCALE GENOMIC DNA]</scope>
    <source>
        <strain evidence="7 8">HHB14362 ss-1</strain>
    </source>
</reference>
<feature type="transmembrane region" description="Helical" evidence="5">
    <location>
        <begin position="293"/>
        <end position="317"/>
    </location>
</feature>
<evidence type="ECO:0000256" key="5">
    <source>
        <dbReference type="SAM" id="Phobius"/>
    </source>
</evidence>
<dbReference type="Pfam" id="PF07690">
    <property type="entry name" value="MFS_1"/>
    <property type="match status" value="1"/>
</dbReference>
<feature type="transmembrane region" description="Helical" evidence="5">
    <location>
        <begin position="338"/>
        <end position="363"/>
    </location>
</feature>
<feature type="transmembrane region" description="Helical" evidence="5">
    <location>
        <begin position="258"/>
        <end position="281"/>
    </location>
</feature>
<evidence type="ECO:0000313" key="8">
    <source>
        <dbReference type="Proteomes" id="UP000076761"/>
    </source>
</evidence>
<dbReference type="SUPFAM" id="SSF103473">
    <property type="entry name" value="MFS general substrate transporter"/>
    <property type="match status" value="1"/>
</dbReference>
<dbReference type="PANTHER" id="PTHR23502">
    <property type="entry name" value="MAJOR FACILITATOR SUPERFAMILY"/>
    <property type="match status" value="1"/>
</dbReference>
<feature type="transmembrane region" description="Helical" evidence="5">
    <location>
        <begin position="164"/>
        <end position="189"/>
    </location>
</feature>
<evidence type="ECO:0000256" key="2">
    <source>
        <dbReference type="ARBA" id="ARBA00022692"/>
    </source>
</evidence>
<feature type="domain" description="Major facilitator superfamily (MFS) profile" evidence="6">
    <location>
        <begin position="40"/>
        <end position="461"/>
    </location>
</feature>
<feature type="transmembrane region" description="Helical" evidence="5">
    <location>
        <begin position="106"/>
        <end position="124"/>
    </location>
</feature>
<feature type="transmembrane region" description="Helical" evidence="5">
    <location>
        <begin position="74"/>
        <end position="94"/>
    </location>
</feature>
<evidence type="ECO:0000256" key="4">
    <source>
        <dbReference type="ARBA" id="ARBA00023136"/>
    </source>
</evidence>
<dbReference type="PROSITE" id="PS50850">
    <property type="entry name" value="MFS"/>
    <property type="match status" value="1"/>
</dbReference>
<dbReference type="InterPro" id="IPR011701">
    <property type="entry name" value="MFS"/>
</dbReference>
<dbReference type="OrthoDB" id="3066029at2759"/>
<feature type="transmembrane region" description="Helical" evidence="5">
    <location>
        <begin position="40"/>
        <end position="62"/>
    </location>
</feature>
<feature type="transmembrane region" description="Helical" evidence="5">
    <location>
        <begin position="369"/>
        <end position="395"/>
    </location>
</feature>